<dbReference type="Pfam" id="PF01928">
    <property type="entry name" value="CYTH"/>
    <property type="match status" value="1"/>
</dbReference>
<accession>A0A2S3ZSH1</accession>
<evidence type="ECO:0000259" key="1">
    <source>
        <dbReference type="PROSITE" id="PS51707"/>
    </source>
</evidence>
<evidence type="ECO:0000313" key="3">
    <source>
        <dbReference type="Proteomes" id="UP000237061"/>
    </source>
</evidence>
<dbReference type="PANTHER" id="PTHR21028:SF2">
    <property type="entry name" value="CYTH DOMAIN-CONTAINING PROTEIN"/>
    <property type="match status" value="1"/>
</dbReference>
<name>A0A2S3ZSH1_ARTGL</name>
<organism evidence="2 3">
    <name type="scientific">Arthrobacter glacialis</name>
    <dbReference type="NCBI Taxonomy" id="1664"/>
    <lineage>
        <taxon>Bacteria</taxon>
        <taxon>Bacillati</taxon>
        <taxon>Actinomycetota</taxon>
        <taxon>Actinomycetes</taxon>
        <taxon>Micrococcales</taxon>
        <taxon>Micrococcaceae</taxon>
        <taxon>Arthrobacter</taxon>
    </lineage>
</organism>
<dbReference type="Proteomes" id="UP000237061">
    <property type="component" value="Unassembled WGS sequence"/>
</dbReference>
<reference evidence="2 3" key="1">
    <citation type="submission" date="2018-01" db="EMBL/GenBank/DDBJ databases">
        <title>Arthrobacter sp. nov., from glaciers in China.</title>
        <authorList>
            <person name="Liu Q."/>
            <person name="Xin Y.-H."/>
        </authorList>
    </citation>
    <scope>NUCLEOTIDE SEQUENCE [LARGE SCALE GENOMIC DNA]</scope>
    <source>
        <strain evidence="2 3">HLT2-12-2</strain>
    </source>
</reference>
<dbReference type="SMART" id="SM01118">
    <property type="entry name" value="CYTH"/>
    <property type="match status" value="1"/>
</dbReference>
<dbReference type="PANTHER" id="PTHR21028">
    <property type="entry name" value="SI:CH211-156B7.4"/>
    <property type="match status" value="1"/>
</dbReference>
<dbReference type="InterPro" id="IPR033469">
    <property type="entry name" value="CYTH-like_dom_sf"/>
</dbReference>
<dbReference type="RefSeq" id="WP_103467030.1">
    <property type="nucleotide sequence ID" value="NZ_PPXC01000016.1"/>
</dbReference>
<dbReference type="EMBL" id="PPXC01000016">
    <property type="protein sequence ID" value="POH72178.1"/>
    <property type="molecule type" value="Genomic_DNA"/>
</dbReference>
<protein>
    <submittedName>
        <fullName evidence="2">Adenylate cyclase</fullName>
    </submittedName>
</protein>
<dbReference type="AlphaFoldDB" id="A0A2S3ZSH1"/>
<evidence type="ECO:0000313" key="2">
    <source>
        <dbReference type="EMBL" id="POH72178.1"/>
    </source>
</evidence>
<dbReference type="InterPro" id="IPR023577">
    <property type="entry name" value="CYTH_domain"/>
</dbReference>
<feature type="domain" description="CYTH" evidence="1">
    <location>
        <begin position="2"/>
        <end position="169"/>
    </location>
</feature>
<dbReference type="CDD" id="cd07890">
    <property type="entry name" value="CYTH-like_AC_IV-like"/>
    <property type="match status" value="1"/>
</dbReference>
<dbReference type="SUPFAM" id="SSF55154">
    <property type="entry name" value="CYTH-like phosphatases"/>
    <property type="match status" value="1"/>
</dbReference>
<keyword evidence="3" id="KW-1185">Reference proteome</keyword>
<sequence length="178" mass="19652">MPTNIEIKAHVNSLAKLLPVIQSLSDGGPDHVAQDDTFFACPNGRLKLRVFDDGHGVLIYYARADELGPKPSYYVHSETSEPDRLRSVLADAYGEVGRVRKQRSVFQIGQARVHLDRVEGLGEFLEVEITVGDVLGHEDAVSEANRILAEFGIEEEALVKGAYLDLLEARTTKVNPKL</sequence>
<dbReference type="InterPro" id="IPR008173">
    <property type="entry name" value="Adenylyl_cyclase_CyaB"/>
</dbReference>
<dbReference type="PROSITE" id="PS51707">
    <property type="entry name" value="CYTH"/>
    <property type="match status" value="1"/>
</dbReference>
<dbReference type="Gene3D" id="2.40.320.10">
    <property type="entry name" value="Hypothetical Protein Pfu-838710-001"/>
    <property type="match status" value="1"/>
</dbReference>
<gene>
    <name evidence="2" type="ORF">CVS27_16935</name>
</gene>
<proteinExistence type="predicted"/>
<comment type="caution">
    <text evidence="2">The sequence shown here is derived from an EMBL/GenBank/DDBJ whole genome shotgun (WGS) entry which is preliminary data.</text>
</comment>